<evidence type="ECO:0000259" key="7">
    <source>
        <dbReference type="PROSITE" id="PS50109"/>
    </source>
</evidence>
<dbReference type="PANTHER" id="PTHR43547">
    <property type="entry name" value="TWO-COMPONENT HISTIDINE KINASE"/>
    <property type="match status" value="1"/>
</dbReference>
<dbReference type="Gene3D" id="1.10.287.130">
    <property type="match status" value="1"/>
</dbReference>
<evidence type="ECO:0000256" key="5">
    <source>
        <dbReference type="ARBA" id="ARBA00023012"/>
    </source>
</evidence>
<dbReference type="SUPFAM" id="SSF47384">
    <property type="entry name" value="Homodimeric domain of signal transducing histidine kinase"/>
    <property type="match status" value="1"/>
</dbReference>
<comment type="catalytic activity">
    <reaction evidence="1">
        <text>ATP + protein L-histidine = ADP + protein N-phospho-L-histidine.</text>
        <dbReference type="EC" id="2.7.13.3"/>
    </reaction>
</comment>
<dbReference type="SMART" id="SM00448">
    <property type="entry name" value="REC"/>
    <property type="match status" value="1"/>
</dbReference>
<sequence>MNNNFSILVVDDEPHNFEAIEGLLFNQDYDLNYASNGPEAIASLGSFFHPDLFLLDVMMPEMDGIELCHRLKAMPEYQAVPIIMVTALSSKEDLARCLSAGADDFISKPLNGLELRARVQSMLRIKQQYDRLQSWSHVQKNTIQLLEHSLNELRGNMASSLSHELNTPLNGVLSSFWLLNSYWDDEDTDPEEIREFISIGTRSARRLEKLSKRLLAYLYLELETHRVNDPTSSDMEWKTAKTPTFFMQDYAQTKAQLVDRLDTFTLDIEKADLAMMDKHLQWLIEELLDNAFKFSEPKTPVTLSAKALNGIFLLQISDRGRGMTEEQITKIGAFMQFERSRYEQQGLGLGLKIAQKVVQLYGGKLSLSSIYGQETTVTIELPLA</sequence>
<keyword evidence="5" id="KW-0902">Two-component regulatory system</keyword>
<proteinExistence type="predicted"/>
<evidence type="ECO:0000256" key="2">
    <source>
        <dbReference type="ARBA" id="ARBA00012438"/>
    </source>
</evidence>
<dbReference type="SMART" id="SM00387">
    <property type="entry name" value="HATPase_c"/>
    <property type="match status" value="1"/>
</dbReference>
<dbReference type="RefSeq" id="WP_283757531.1">
    <property type="nucleotide sequence ID" value="NZ_JAQOSQ010000004.1"/>
</dbReference>
<comment type="caution">
    <text evidence="9">The sequence shown here is derived from an EMBL/GenBank/DDBJ whole genome shotgun (WGS) entry which is preliminary data.</text>
</comment>
<reference evidence="9 10" key="1">
    <citation type="submission" date="2023-01" db="EMBL/GenBank/DDBJ databases">
        <title>Novel diversity within Roseofilum (Cyanobacteria; Desertifilaceae) from marine benthic mats with descriptions of four novel species.</title>
        <authorList>
            <person name="Wang Y."/>
            <person name="Berthold D.E."/>
            <person name="Hu J."/>
            <person name="Lefler F.W."/>
            <person name="Laughinghouse H.D. IV."/>
        </authorList>
    </citation>
    <scope>NUCLEOTIDE SEQUENCE [LARGE SCALE GENOMIC DNA]</scope>
    <source>
        <strain evidence="9 10">BLCC-M143</strain>
    </source>
</reference>
<dbReference type="InterPro" id="IPR005467">
    <property type="entry name" value="His_kinase_dom"/>
</dbReference>
<dbReference type="Pfam" id="PF00512">
    <property type="entry name" value="HisKA"/>
    <property type="match status" value="1"/>
</dbReference>
<dbReference type="InterPro" id="IPR003661">
    <property type="entry name" value="HisK_dim/P_dom"/>
</dbReference>
<dbReference type="SUPFAM" id="SSF55874">
    <property type="entry name" value="ATPase domain of HSP90 chaperone/DNA topoisomerase II/histidine kinase"/>
    <property type="match status" value="1"/>
</dbReference>
<keyword evidence="10" id="KW-1185">Reference proteome</keyword>
<dbReference type="PROSITE" id="PS50110">
    <property type="entry name" value="RESPONSE_REGULATORY"/>
    <property type="match status" value="1"/>
</dbReference>
<evidence type="ECO:0000313" key="10">
    <source>
        <dbReference type="Proteomes" id="UP001232992"/>
    </source>
</evidence>
<evidence type="ECO:0000313" key="9">
    <source>
        <dbReference type="EMBL" id="MDJ1182880.1"/>
    </source>
</evidence>
<dbReference type="InterPro" id="IPR011006">
    <property type="entry name" value="CheY-like_superfamily"/>
</dbReference>
<dbReference type="SUPFAM" id="SSF52172">
    <property type="entry name" value="CheY-like"/>
    <property type="match status" value="1"/>
</dbReference>
<dbReference type="Proteomes" id="UP001232992">
    <property type="component" value="Unassembled WGS sequence"/>
</dbReference>
<evidence type="ECO:0000256" key="1">
    <source>
        <dbReference type="ARBA" id="ARBA00000085"/>
    </source>
</evidence>
<dbReference type="PANTHER" id="PTHR43547:SF2">
    <property type="entry name" value="HYBRID SIGNAL TRANSDUCTION HISTIDINE KINASE C"/>
    <property type="match status" value="1"/>
</dbReference>
<name>A0ABT7BUL7_9CYAN</name>
<dbReference type="EMBL" id="JAQOSQ010000004">
    <property type="protein sequence ID" value="MDJ1182880.1"/>
    <property type="molecule type" value="Genomic_DNA"/>
</dbReference>
<evidence type="ECO:0000256" key="4">
    <source>
        <dbReference type="ARBA" id="ARBA00022777"/>
    </source>
</evidence>
<accession>A0ABT7BUL7</accession>
<dbReference type="CDD" id="cd00082">
    <property type="entry name" value="HisKA"/>
    <property type="match status" value="1"/>
</dbReference>
<dbReference type="InterPro" id="IPR036890">
    <property type="entry name" value="HATPase_C_sf"/>
</dbReference>
<feature type="modified residue" description="4-aspartylphosphate" evidence="6">
    <location>
        <position position="56"/>
    </location>
</feature>
<dbReference type="InterPro" id="IPR004358">
    <property type="entry name" value="Sig_transdc_His_kin-like_C"/>
</dbReference>
<gene>
    <name evidence="9" type="ORF">PMH09_06685</name>
</gene>
<dbReference type="Pfam" id="PF02518">
    <property type="entry name" value="HATPase_c"/>
    <property type="match status" value="1"/>
</dbReference>
<keyword evidence="3 6" id="KW-0597">Phosphoprotein</keyword>
<dbReference type="InterPro" id="IPR036097">
    <property type="entry name" value="HisK_dim/P_sf"/>
</dbReference>
<evidence type="ECO:0000256" key="3">
    <source>
        <dbReference type="ARBA" id="ARBA00022553"/>
    </source>
</evidence>
<dbReference type="EC" id="2.7.13.3" evidence="2"/>
<keyword evidence="4 9" id="KW-0418">Kinase</keyword>
<organism evidence="9 10">
    <name type="scientific">Roseofilum casamattae BLCC-M143</name>
    <dbReference type="NCBI Taxonomy" id="3022442"/>
    <lineage>
        <taxon>Bacteria</taxon>
        <taxon>Bacillati</taxon>
        <taxon>Cyanobacteriota</taxon>
        <taxon>Cyanophyceae</taxon>
        <taxon>Desertifilales</taxon>
        <taxon>Desertifilaceae</taxon>
        <taxon>Roseofilum</taxon>
        <taxon>Roseofilum casamattae</taxon>
    </lineage>
</organism>
<evidence type="ECO:0000259" key="8">
    <source>
        <dbReference type="PROSITE" id="PS50110"/>
    </source>
</evidence>
<protein>
    <recommendedName>
        <fullName evidence="2">histidine kinase</fullName>
        <ecNumber evidence="2">2.7.13.3</ecNumber>
    </recommendedName>
</protein>
<dbReference type="Gene3D" id="3.30.565.10">
    <property type="entry name" value="Histidine kinase-like ATPase, C-terminal domain"/>
    <property type="match status" value="1"/>
</dbReference>
<feature type="domain" description="Histidine kinase" evidence="7">
    <location>
        <begin position="160"/>
        <end position="384"/>
    </location>
</feature>
<dbReference type="PROSITE" id="PS50109">
    <property type="entry name" value="HIS_KIN"/>
    <property type="match status" value="1"/>
</dbReference>
<dbReference type="SMART" id="SM00388">
    <property type="entry name" value="HisKA"/>
    <property type="match status" value="1"/>
</dbReference>
<feature type="domain" description="Response regulatory" evidence="8">
    <location>
        <begin position="6"/>
        <end position="123"/>
    </location>
</feature>
<dbReference type="GO" id="GO:0016301">
    <property type="term" value="F:kinase activity"/>
    <property type="evidence" value="ECO:0007669"/>
    <property type="project" value="UniProtKB-KW"/>
</dbReference>
<evidence type="ECO:0000256" key="6">
    <source>
        <dbReference type="PROSITE-ProRule" id="PRU00169"/>
    </source>
</evidence>
<dbReference type="Pfam" id="PF00072">
    <property type="entry name" value="Response_reg"/>
    <property type="match status" value="1"/>
</dbReference>
<dbReference type="PRINTS" id="PR00344">
    <property type="entry name" value="BCTRLSENSOR"/>
</dbReference>
<keyword evidence="4 9" id="KW-0808">Transferase</keyword>
<dbReference type="Gene3D" id="3.40.50.2300">
    <property type="match status" value="1"/>
</dbReference>
<dbReference type="InterPro" id="IPR003594">
    <property type="entry name" value="HATPase_dom"/>
</dbReference>
<dbReference type="InterPro" id="IPR001789">
    <property type="entry name" value="Sig_transdc_resp-reg_receiver"/>
</dbReference>